<keyword evidence="7" id="KW-0067">ATP-binding</keyword>
<sequence>MVASGDELARRSATEQRLSLLVRELEHRIKNSLATVQALAQDPHGSRSRDEDHQGLLLQLTTAIEGDEHARPHSVGRAGRPFRRRRHLPHRSHELIAAVTVERLAEIGDLSSVARVLDVSAATLPWSQGR</sequence>
<evidence type="ECO:0000256" key="2">
    <source>
        <dbReference type="ARBA" id="ARBA00012438"/>
    </source>
</evidence>
<dbReference type="GO" id="GO:0005524">
    <property type="term" value="F:ATP binding"/>
    <property type="evidence" value="ECO:0007669"/>
    <property type="project" value="UniProtKB-KW"/>
</dbReference>
<dbReference type="InterPro" id="IPR011102">
    <property type="entry name" value="Sig_transdc_His_kinase_HWE"/>
</dbReference>
<name>Q89BT8_BRADU</name>
<keyword evidence="6" id="KW-0418">Kinase</keyword>
<accession>Q89BT8</accession>
<dbReference type="EC" id="2.7.13.3" evidence="2"/>
<proteinExistence type="predicted"/>
<dbReference type="OrthoDB" id="341208at2"/>
<evidence type="ECO:0000259" key="8">
    <source>
        <dbReference type="Pfam" id="PF07536"/>
    </source>
</evidence>
<evidence type="ECO:0000313" key="10">
    <source>
        <dbReference type="Proteomes" id="UP000002526"/>
    </source>
</evidence>
<evidence type="ECO:0000256" key="3">
    <source>
        <dbReference type="ARBA" id="ARBA00022553"/>
    </source>
</evidence>
<comment type="catalytic activity">
    <reaction evidence="1">
        <text>ATP + protein L-histidine = ADP + protein N-phospho-L-histidine.</text>
        <dbReference type="EC" id="2.7.13.3"/>
    </reaction>
</comment>
<protein>
    <recommendedName>
        <fullName evidence="2">histidine kinase</fullName>
        <ecNumber evidence="2">2.7.13.3</ecNumber>
    </recommendedName>
</protein>
<dbReference type="EnsemblBacteria" id="BAC53325">
    <property type="protein sequence ID" value="BAC53325"/>
    <property type="gene ID" value="BAC53325"/>
</dbReference>
<evidence type="ECO:0000256" key="7">
    <source>
        <dbReference type="ARBA" id="ARBA00022840"/>
    </source>
</evidence>
<keyword evidence="3" id="KW-0597">Phosphoprotein</keyword>
<evidence type="ECO:0000256" key="1">
    <source>
        <dbReference type="ARBA" id="ARBA00000085"/>
    </source>
</evidence>
<reference evidence="10" key="1">
    <citation type="journal article" date="2002" name="DNA Res.">
        <title>Complete genomic sequence of nitrogen-fixing symbiotic bacterium Bradyrhizobium japonicum USDA110.</title>
        <authorList>
            <person name="Kaneko T."/>
            <person name="Nakamura Y."/>
            <person name="Sato S."/>
            <person name="Minamisawa K."/>
            <person name="Uchiumi T."/>
            <person name="Sasamoto S."/>
            <person name="Watanabe A."/>
            <person name="Idesawa K."/>
            <person name="Iriguchi M."/>
            <person name="Kawashima K."/>
            <person name="Kohara M."/>
            <person name="Matsumoto M."/>
            <person name="Shimpo S."/>
            <person name="Tsuruoka H."/>
            <person name="Wada T."/>
            <person name="Yamada M."/>
            <person name="Tabata S."/>
        </authorList>
    </citation>
    <scope>NUCLEOTIDE SEQUENCE [LARGE SCALE GENOMIC DNA]</scope>
    <source>
        <strain evidence="10">JCM 10833 / BCRC 13528 / IAM 13628 / NBRC 14792 / USDA 110</strain>
    </source>
</reference>
<keyword evidence="10" id="KW-1185">Reference proteome</keyword>
<evidence type="ECO:0000313" key="9">
    <source>
        <dbReference type="EMBL" id="BAC53325.1"/>
    </source>
</evidence>
<dbReference type="GeneID" id="93018118"/>
<dbReference type="RefSeq" id="WP_011090783.1">
    <property type="nucleotide sequence ID" value="NC_004463.1"/>
</dbReference>
<dbReference type="GO" id="GO:0004673">
    <property type="term" value="F:protein histidine kinase activity"/>
    <property type="evidence" value="ECO:0007669"/>
    <property type="project" value="UniProtKB-EC"/>
</dbReference>
<gene>
    <name evidence="9" type="ordered locus">blr8060</name>
</gene>
<dbReference type="KEGG" id="bja:blr8060"/>
<evidence type="ECO:0000256" key="6">
    <source>
        <dbReference type="ARBA" id="ARBA00022777"/>
    </source>
</evidence>
<dbReference type="Pfam" id="PF07536">
    <property type="entry name" value="HWE_HK"/>
    <property type="match status" value="1"/>
</dbReference>
<dbReference type="InParanoid" id="Q89BT8"/>
<dbReference type="Proteomes" id="UP000002526">
    <property type="component" value="Chromosome"/>
</dbReference>
<dbReference type="AlphaFoldDB" id="Q89BT8"/>
<keyword evidence="5" id="KW-0547">Nucleotide-binding</keyword>
<organism evidence="9 10">
    <name type="scientific">Bradyrhizobium diazoefficiens (strain JCM 10833 / BCRC 13528 / IAM 13628 / NBRC 14792 / USDA 110)</name>
    <dbReference type="NCBI Taxonomy" id="224911"/>
    <lineage>
        <taxon>Bacteria</taxon>
        <taxon>Pseudomonadati</taxon>
        <taxon>Pseudomonadota</taxon>
        <taxon>Alphaproteobacteria</taxon>
        <taxon>Hyphomicrobiales</taxon>
        <taxon>Nitrobacteraceae</taxon>
        <taxon>Bradyrhizobium</taxon>
    </lineage>
</organism>
<feature type="domain" description="Signal transduction histidine kinase HWE region" evidence="8">
    <location>
        <begin position="24"/>
        <end position="50"/>
    </location>
</feature>
<evidence type="ECO:0000256" key="4">
    <source>
        <dbReference type="ARBA" id="ARBA00022679"/>
    </source>
</evidence>
<dbReference type="HOGENOM" id="CLU_1933994_0_0_5"/>
<evidence type="ECO:0000256" key="5">
    <source>
        <dbReference type="ARBA" id="ARBA00022741"/>
    </source>
</evidence>
<keyword evidence="4" id="KW-0808">Transferase</keyword>
<dbReference type="EMBL" id="BA000040">
    <property type="protein sequence ID" value="BAC53325.1"/>
    <property type="molecule type" value="Genomic_DNA"/>
</dbReference>